<dbReference type="GO" id="GO:0043565">
    <property type="term" value="F:sequence-specific DNA binding"/>
    <property type="evidence" value="ECO:0007669"/>
    <property type="project" value="InterPro"/>
</dbReference>
<dbReference type="EMBL" id="FNGY01000010">
    <property type="protein sequence ID" value="SDN92627.1"/>
    <property type="molecule type" value="Genomic_DNA"/>
</dbReference>
<dbReference type="RefSeq" id="WP_074611667.1">
    <property type="nucleotide sequence ID" value="NZ_FNGY01000010.1"/>
</dbReference>
<keyword evidence="1" id="KW-0805">Transcription regulation</keyword>
<organism evidence="5 6">
    <name type="scientific">Pedobacter steynii</name>
    <dbReference type="NCBI Taxonomy" id="430522"/>
    <lineage>
        <taxon>Bacteria</taxon>
        <taxon>Pseudomonadati</taxon>
        <taxon>Bacteroidota</taxon>
        <taxon>Sphingobacteriia</taxon>
        <taxon>Sphingobacteriales</taxon>
        <taxon>Sphingobacteriaceae</taxon>
        <taxon>Pedobacter</taxon>
    </lineage>
</organism>
<evidence type="ECO:0000313" key="5">
    <source>
        <dbReference type="EMBL" id="SDN92627.1"/>
    </source>
</evidence>
<keyword evidence="2 5" id="KW-0238">DNA-binding</keyword>
<keyword evidence="6" id="KW-1185">Reference proteome</keyword>
<sequence length="272" mass="31052">MGKQLGISVFVPHPALQSYVQEYKYVGPGVIQEGINSIDIYPVDHTEMSFILDEQHYFREKGTDDLFGYPLCFVGMLNQGRCFDVFPKTFVQVVFKPYGAYKLFGIPQRHFSNLATDIQLLFPGVAILIEQLKEASGSAEKVVAILERWLLNRLDTAAKTDVSGIAYACEQIQQSGGLLRVEALCRHLGMSATTLGDQFREKVGFSPKTFSRIVRFNHINTFISQQTNVNWQELVYSHGFFDQNHFIKEFKHFYGCTPSQWHARPSIFTMQE</sequence>
<evidence type="ECO:0000259" key="4">
    <source>
        <dbReference type="PROSITE" id="PS01124"/>
    </source>
</evidence>
<dbReference type="GO" id="GO:0003700">
    <property type="term" value="F:DNA-binding transcription factor activity"/>
    <property type="evidence" value="ECO:0007669"/>
    <property type="project" value="InterPro"/>
</dbReference>
<feature type="domain" description="HTH araC/xylS-type" evidence="4">
    <location>
        <begin position="162"/>
        <end position="264"/>
    </location>
</feature>
<proteinExistence type="predicted"/>
<gene>
    <name evidence="5" type="ORF">SAMN05421820_110144</name>
</gene>
<keyword evidence="3" id="KW-0804">Transcription</keyword>
<dbReference type="Gene3D" id="1.10.10.60">
    <property type="entry name" value="Homeodomain-like"/>
    <property type="match status" value="1"/>
</dbReference>
<name>A0A1H0FD40_9SPHI</name>
<evidence type="ECO:0000313" key="6">
    <source>
        <dbReference type="Proteomes" id="UP000183200"/>
    </source>
</evidence>
<dbReference type="Pfam" id="PF12833">
    <property type="entry name" value="HTH_18"/>
    <property type="match status" value="1"/>
</dbReference>
<dbReference type="InterPro" id="IPR009057">
    <property type="entry name" value="Homeodomain-like_sf"/>
</dbReference>
<reference evidence="6" key="1">
    <citation type="submission" date="2016-10" db="EMBL/GenBank/DDBJ databases">
        <authorList>
            <person name="Varghese N."/>
            <person name="Submissions S."/>
        </authorList>
    </citation>
    <scope>NUCLEOTIDE SEQUENCE [LARGE SCALE GENOMIC DNA]</scope>
    <source>
        <strain evidence="6">DSM 19110</strain>
    </source>
</reference>
<dbReference type="SMART" id="SM00342">
    <property type="entry name" value="HTH_ARAC"/>
    <property type="match status" value="1"/>
</dbReference>
<accession>A0A1H0FD40</accession>
<dbReference type="OrthoDB" id="323290at2"/>
<evidence type="ECO:0000256" key="3">
    <source>
        <dbReference type="ARBA" id="ARBA00023163"/>
    </source>
</evidence>
<dbReference type="InterPro" id="IPR050204">
    <property type="entry name" value="AraC_XylS_family_regulators"/>
</dbReference>
<dbReference type="Proteomes" id="UP000183200">
    <property type="component" value="Unassembled WGS sequence"/>
</dbReference>
<protein>
    <submittedName>
        <fullName evidence="5">AraC-type DNA-binding protein</fullName>
    </submittedName>
</protein>
<dbReference type="SUPFAM" id="SSF46689">
    <property type="entry name" value="Homeodomain-like"/>
    <property type="match status" value="1"/>
</dbReference>
<dbReference type="PANTHER" id="PTHR46796:SF13">
    <property type="entry name" value="HTH-TYPE TRANSCRIPTIONAL ACTIVATOR RHAS"/>
    <property type="match status" value="1"/>
</dbReference>
<dbReference type="InterPro" id="IPR018060">
    <property type="entry name" value="HTH_AraC"/>
</dbReference>
<dbReference type="PANTHER" id="PTHR46796">
    <property type="entry name" value="HTH-TYPE TRANSCRIPTIONAL ACTIVATOR RHAS-RELATED"/>
    <property type="match status" value="1"/>
</dbReference>
<dbReference type="AlphaFoldDB" id="A0A1H0FD40"/>
<dbReference type="PROSITE" id="PS01124">
    <property type="entry name" value="HTH_ARAC_FAMILY_2"/>
    <property type="match status" value="1"/>
</dbReference>
<evidence type="ECO:0000256" key="1">
    <source>
        <dbReference type="ARBA" id="ARBA00023015"/>
    </source>
</evidence>
<evidence type="ECO:0000256" key="2">
    <source>
        <dbReference type="ARBA" id="ARBA00023125"/>
    </source>
</evidence>